<evidence type="ECO:0000256" key="9">
    <source>
        <dbReference type="ARBA" id="ARBA00046672"/>
    </source>
</evidence>
<evidence type="ECO:0000256" key="2">
    <source>
        <dbReference type="ARBA" id="ARBA00008872"/>
    </source>
</evidence>
<evidence type="ECO:0000256" key="5">
    <source>
        <dbReference type="ARBA" id="ARBA00023239"/>
    </source>
</evidence>
<dbReference type="InterPro" id="IPR022643">
    <property type="entry name" value="De-COase2_C"/>
</dbReference>
<dbReference type="EMBL" id="GGFK01001135">
    <property type="protein sequence ID" value="MBW34456.1"/>
    <property type="molecule type" value="Transcribed_RNA"/>
</dbReference>
<proteinExistence type="inferred from homology"/>
<evidence type="ECO:0000256" key="12">
    <source>
        <dbReference type="RuleBase" id="RU003737"/>
    </source>
</evidence>
<dbReference type="PROSITE" id="PS00878">
    <property type="entry name" value="ODR_DC_2_1"/>
    <property type="match status" value="1"/>
</dbReference>
<dbReference type="PANTHER" id="PTHR11482">
    <property type="entry name" value="ARGININE/DIAMINOPIMELATE/ORNITHINE DECARBOXYLASE"/>
    <property type="match status" value="1"/>
</dbReference>
<evidence type="ECO:0000256" key="11">
    <source>
        <dbReference type="PIRSR" id="PIRSR600183-50"/>
    </source>
</evidence>
<name>A0A2M4A0W8_9DIPT</name>
<comment type="pathway">
    <text evidence="6">Amine and polyamine biosynthesis; putrescine biosynthesis via L-ornithine pathway; putrescine from L-ornithine: step 1/1.</text>
</comment>
<evidence type="ECO:0000256" key="4">
    <source>
        <dbReference type="ARBA" id="ARBA00023115"/>
    </source>
</evidence>
<evidence type="ECO:0000256" key="3">
    <source>
        <dbReference type="ARBA" id="ARBA00022898"/>
    </source>
</evidence>
<comment type="function">
    <text evidence="8">Catalyzes the first and rate-limiting step of polyamine biosynthesis that converts ornithine into putrescine, which is the precursor for the polyamines, spermidine and spermine. Polyamines are essential for cell proliferation and are implicated in cellular processes, ranging from DNA replication to apoptosis.</text>
</comment>
<dbReference type="GO" id="GO:0033387">
    <property type="term" value="P:putrescine biosynthetic process from arginine, via ornithine"/>
    <property type="evidence" value="ECO:0007669"/>
    <property type="project" value="TreeGrafter"/>
</dbReference>
<dbReference type="Pfam" id="PF00278">
    <property type="entry name" value="Orn_DAP_Arg_deC"/>
    <property type="match status" value="1"/>
</dbReference>
<evidence type="ECO:0000313" key="15">
    <source>
        <dbReference type="EMBL" id="MBW34456.1"/>
    </source>
</evidence>
<dbReference type="Gene3D" id="2.40.37.10">
    <property type="entry name" value="Lyase, Ornithine Decarboxylase, Chain A, domain 1"/>
    <property type="match status" value="1"/>
</dbReference>
<organism evidence="15">
    <name type="scientific">Anopheles triannulatus</name>
    <dbReference type="NCBI Taxonomy" id="58253"/>
    <lineage>
        <taxon>Eukaryota</taxon>
        <taxon>Metazoa</taxon>
        <taxon>Ecdysozoa</taxon>
        <taxon>Arthropoda</taxon>
        <taxon>Hexapoda</taxon>
        <taxon>Insecta</taxon>
        <taxon>Pterygota</taxon>
        <taxon>Neoptera</taxon>
        <taxon>Endopterygota</taxon>
        <taxon>Diptera</taxon>
        <taxon>Nematocera</taxon>
        <taxon>Culicoidea</taxon>
        <taxon>Culicidae</taxon>
        <taxon>Anophelinae</taxon>
        <taxon>Anopheles</taxon>
    </lineage>
</organism>
<dbReference type="InterPro" id="IPR000183">
    <property type="entry name" value="Orn/DAP/Arg_de-COase"/>
</dbReference>
<evidence type="ECO:0000256" key="7">
    <source>
        <dbReference type="ARBA" id="ARBA00034138"/>
    </source>
</evidence>
<dbReference type="Gene3D" id="3.20.20.10">
    <property type="entry name" value="Alanine racemase"/>
    <property type="match status" value="1"/>
</dbReference>
<dbReference type="PRINTS" id="PR01182">
    <property type="entry name" value="ORNDCRBXLASE"/>
</dbReference>
<evidence type="ECO:0000256" key="10">
    <source>
        <dbReference type="ARBA" id="ARBA00049127"/>
    </source>
</evidence>
<reference evidence="15" key="1">
    <citation type="submission" date="2018-01" db="EMBL/GenBank/DDBJ databases">
        <title>An insight into the sialome of Amazonian anophelines.</title>
        <authorList>
            <person name="Ribeiro J.M."/>
            <person name="Scarpassa V."/>
            <person name="Calvo E."/>
        </authorList>
    </citation>
    <scope>NUCLEOTIDE SEQUENCE</scope>
    <source>
        <tissue evidence="15">Salivary glands</tissue>
    </source>
</reference>
<dbReference type="CDD" id="cd00622">
    <property type="entry name" value="PLPDE_III_ODC"/>
    <property type="match status" value="1"/>
</dbReference>
<evidence type="ECO:0000256" key="6">
    <source>
        <dbReference type="ARBA" id="ARBA00034115"/>
    </source>
</evidence>
<dbReference type="InterPro" id="IPR022644">
    <property type="entry name" value="De-COase2_N"/>
</dbReference>
<protein>
    <recommendedName>
        <fullName evidence="7">ornithine decarboxylase</fullName>
        <ecNumber evidence="7">4.1.1.17</ecNumber>
    </recommendedName>
</protein>
<evidence type="ECO:0000259" key="13">
    <source>
        <dbReference type="Pfam" id="PF00278"/>
    </source>
</evidence>
<dbReference type="InterPro" id="IPR029066">
    <property type="entry name" value="PLP-binding_barrel"/>
</dbReference>
<dbReference type="GO" id="GO:0005737">
    <property type="term" value="C:cytoplasm"/>
    <property type="evidence" value="ECO:0007669"/>
    <property type="project" value="TreeGrafter"/>
</dbReference>
<dbReference type="PANTHER" id="PTHR11482:SF6">
    <property type="entry name" value="ORNITHINE DECARBOXYLASE 1-RELATED"/>
    <property type="match status" value="1"/>
</dbReference>
<dbReference type="GO" id="GO:0004586">
    <property type="term" value="F:ornithine decarboxylase activity"/>
    <property type="evidence" value="ECO:0007669"/>
    <property type="project" value="UniProtKB-EC"/>
</dbReference>
<comment type="subunit">
    <text evidence="9">Homodimer. Only the dimer is catalytically active, as the active sites are constructed of residues from both monomers.</text>
</comment>
<keyword evidence="5" id="KW-0456">Lyase</keyword>
<dbReference type="PRINTS" id="PR01179">
    <property type="entry name" value="ODADCRBXLASE"/>
</dbReference>
<keyword evidence="4" id="KW-0620">Polyamine biosynthesis</keyword>
<dbReference type="SUPFAM" id="SSF51419">
    <property type="entry name" value="PLP-binding barrel"/>
    <property type="match status" value="1"/>
</dbReference>
<comment type="catalytic activity">
    <reaction evidence="10">
        <text>L-ornithine + H(+) = putrescine + CO2</text>
        <dbReference type="Rhea" id="RHEA:22964"/>
        <dbReference type="ChEBI" id="CHEBI:15378"/>
        <dbReference type="ChEBI" id="CHEBI:16526"/>
        <dbReference type="ChEBI" id="CHEBI:46911"/>
        <dbReference type="ChEBI" id="CHEBI:326268"/>
        <dbReference type="EC" id="4.1.1.17"/>
    </reaction>
</comment>
<dbReference type="Pfam" id="PF02784">
    <property type="entry name" value="Orn_Arg_deC_N"/>
    <property type="match status" value="1"/>
</dbReference>
<feature type="domain" description="Orn/DAP/Arg decarboxylase 2 C-terminal" evidence="13">
    <location>
        <begin position="276"/>
        <end position="372"/>
    </location>
</feature>
<comment type="cofactor">
    <cofactor evidence="1 11">
        <name>pyridoxal 5'-phosphate</name>
        <dbReference type="ChEBI" id="CHEBI:597326"/>
    </cofactor>
</comment>
<sequence>MELFNRISSRTECVADCVHLNGLVDRTVASGPHEQPIHILEVDTIVSQYTEWLRYLPRVRQYYAIKSNDADTVVDTITLLGAGFDCASLPEIERVIGLGVSPRSIIYAQPSKSIQSLGYIRNRGIRTVFDNEFELEKIATHCPEAELLLRYRFDSTNVKVNLGTKFGCDPGQEAKDLLNLSRKLRLNVVGWCFNVGSMSSDATVFYDAIRIGRTISDYATSIGFNFRVLDLGGGFIGDKDDNIARYAKHINRALEEFFPDPSLEVFAEPGRYLCAAAVTNVCTVQGKRYIRTDGQIDTVGYYLNDGMYGTFYSAKYRGMVPNVLVWKASDRCDPKRKSKLFGPTCDGNDHFLDNVMLPELDIGDILVFETQGAYAAVHSCRFNGFLLPKMICYSRNSLMELLKVIAAVSPDDVKKTNEILLSSEYLRSFVDRKMPLSFQQK</sequence>
<feature type="active site" description="Proton donor" evidence="11">
    <location>
        <position position="345"/>
    </location>
</feature>
<evidence type="ECO:0000259" key="14">
    <source>
        <dbReference type="Pfam" id="PF02784"/>
    </source>
</evidence>
<evidence type="ECO:0000256" key="8">
    <source>
        <dbReference type="ARBA" id="ARBA00037173"/>
    </source>
</evidence>
<dbReference type="InterPro" id="IPR009006">
    <property type="entry name" value="Ala_racemase/Decarboxylase_C"/>
</dbReference>
<feature type="domain" description="Orn/DAP/Arg decarboxylase 2 N-terminal" evidence="14">
    <location>
        <begin position="43"/>
        <end position="275"/>
    </location>
</feature>
<evidence type="ECO:0000256" key="1">
    <source>
        <dbReference type="ARBA" id="ARBA00001933"/>
    </source>
</evidence>
<dbReference type="EC" id="4.1.1.17" evidence="7"/>
<dbReference type="AlphaFoldDB" id="A0A2M4A0W8"/>
<dbReference type="SUPFAM" id="SSF50621">
    <property type="entry name" value="Alanine racemase C-terminal domain-like"/>
    <property type="match status" value="1"/>
</dbReference>
<accession>A0A2M4A0W8</accession>
<dbReference type="FunFam" id="3.20.20.10:FF:000005">
    <property type="entry name" value="Ornithine decarboxylase"/>
    <property type="match status" value="1"/>
</dbReference>
<dbReference type="InterPro" id="IPR022653">
    <property type="entry name" value="De-COase2_pyr-phos_BS"/>
</dbReference>
<comment type="similarity">
    <text evidence="2 12">Belongs to the Orn/Lys/Arg decarboxylase class-II family.</text>
</comment>
<feature type="modified residue" description="N6-(pyridoxal phosphate)lysine" evidence="11">
    <location>
        <position position="66"/>
    </location>
</feature>
<dbReference type="InterPro" id="IPR002433">
    <property type="entry name" value="Orn_de-COase"/>
</dbReference>
<keyword evidence="3 11" id="KW-0663">Pyridoxal phosphate</keyword>